<dbReference type="SMART" id="SM01061">
    <property type="entry name" value="CAT_RBD"/>
    <property type="match status" value="1"/>
</dbReference>
<dbReference type="SUPFAM" id="SSF63520">
    <property type="entry name" value="PTS-regulatory domain, PRD"/>
    <property type="match status" value="2"/>
</dbReference>
<evidence type="ECO:0000256" key="3">
    <source>
        <dbReference type="ARBA" id="ARBA00023015"/>
    </source>
</evidence>
<feature type="domain" description="PRD" evidence="7">
    <location>
        <begin position="66"/>
        <end position="170"/>
    </location>
</feature>
<dbReference type="STRING" id="993692.IV57_GL001813"/>
<protein>
    <submittedName>
        <fullName evidence="8">Transcription antiterminator lacT</fullName>
    </submittedName>
</protein>
<name>A0A0R2LKZ7_9LACO</name>
<dbReference type="PANTHER" id="PTHR30185:SF15">
    <property type="entry name" value="CRYPTIC BETA-GLUCOSIDE BGL OPERON ANTITERMINATOR"/>
    <property type="match status" value="1"/>
</dbReference>
<reference evidence="8 9" key="1">
    <citation type="journal article" date="2015" name="Genome Announc.">
        <title>Expanding the biotechnology potential of lactobacilli through comparative genomics of 213 strains and associated genera.</title>
        <authorList>
            <person name="Sun Z."/>
            <person name="Harris H.M."/>
            <person name="McCann A."/>
            <person name="Guo C."/>
            <person name="Argimon S."/>
            <person name="Zhang W."/>
            <person name="Yang X."/>
            <person name="Jeffery I.B."/>
            <person name="Cooney J.C."/>
            <person name="Kagawa T.F."/>
            <person name="Liu W."/>
            <person name="Song Y."/>
            <person name="Salvetti E."/>
            <person name="Wrobel A."/>
            <person name="Rasinkangas P."/>
            <person name="Parkhill J."/>
            <person name="Rea M.C."/>
            <person name="O'Sullivan O."/>
            <person name="Ritari J."/>
            <person name="Douillard F.P."/>
            <person name="Paul Ross R."/>
            <person name="Yang R."/>
            <person name="Briner A.E."/>
            <person name="Felis G.E."/>
            <person name="de Vos W.M."/>
            <person name="Barrangou R."/>
            <person name="Klaenhammer T.R."/>
            <person name="Caufield P.W."/>
            <person name="Cui Y."/>
            <person name="Zhang H."/>
            <person name="O'Toole P.W."/>
        </authorList>
    </citation>
    <scope>NUCLEOTIDE SEQUENCE [LARGE SCALE GENOMIC DNA]</scope>
    <source>
        <strain evidence="8 9">DSM 24716</strain>
    </source>
</reference>
<dbReference type="AlphaFoldDB" id="A0A0R2LKZ7"/>
<dbReference type="EMBL" id="JQCF01000004">
    <property type="protein sequence ID" value="KRO00162.1"/>
    <property type="molecule type" value="Genomic_DNA"/>
</dbReference>
<dbReference type="GO" id="GO:0003723">
    <property type="term" value="F:RNA binding"/>
    <property type="evidence" value="ECO:0007669"/>
    <property type="project" value="UniProtKB-KW"/>
</dbReference>
<dbReference type="InterPro" id="IPR050661">
    <property type="entry name" value="BglG_antiterminators"/>
</dbReference>
<feature type="domain" description="PRD" evidence="7">
    <location>
        <begin position="172"/>
        <end position="284"/>
    </location>
</feature>
<dbReference type="PROSITE" id="PS51372">
    <property type="entry name" value="PRD_2"/>
    <property type="match status" value="2"/>
</dbReference>
<evidence type="ECO:0000256" key="6">
    <source>
        <dbReference type="ARBA" id="ARBA00038510"/>
    </source>
</evidence>
<dbReference type="InterPro" id="IPR004341">
    <property type="entry name" value="CAT_RNA-bd_dom"/>
</dbReference>
<keyword evidence="2" id="KW-0694">RNA-binding</keyword>
<evidence type="ECO:0000256" key="4">
    <source>
        <dbReference type="ARBA" id="ARBA00023159"/>
    </source>
</evidence>
<comment type="caution">
    <text evidence="8">The sequence shown here is derived from an EMBL/GenBank/DDBJ whole genome shotgun (WGS) entry which is preliminary data.</text>
</comment>
<dbReference type="PANTHER" id="PTHR30185">
    <property type="entry name" value="CRYPTIC BETA-GLUCOSIDE BGL OPERON ANTITERMINATOR"/>
    <property type="match status" value="1"/>
</dbReference>
<keyword evidence="4" id="KW-0010">Activator</keyword>
<dbReference type="GO" id="GO:0045893">
    <property type="term" value="P:positive regulation of DNA-templated transcription"/>
    <property type="evidence" value="ECO:0007669"/>
    <property type="project" value="InterPro"/>
</dbReference>
<dbReference type="RefSeq" id="WP_057880054.1">
    <property type="nucleotide sequence ID" value="NZ_JQCF01000004.1"/>
</dbReference>
<keyword evidence="3" id="KW-0805">Transcription regulation</keyword>
<dbReference type="Proteomes" id="UP000051006">
    <property type="component" value="Unassembled WGS sequence"/>
</dbReference>
<keyword evidence="9" id="KW-1185">Reference proteome</keyword>
<sequence>MVEIAQVFNNNSALVDLGDKRQAIVKGKGITFKKTKGAQIDSGKIENIFYLNTKSSRENLYFLIKDIPIDVVTTTYEIIDYAKKEFNYSILDYVYITLSDHIFGAYKRVLAHTYQASLVPDMHDQYPTEYLIARHALNVINQNLRVDFPESEIKSIALHFINAKGEESKTSDLKKDMTKEVNDIVTSILNKNQIYRIESNGNYFDRFMIHLQYLAGRLDNDDDNEKDFSNRLESEMKVEYPQSSSIAREIYEKLQMRFDTKLNSNELLYFIIHIQRLTKEKITNKR</sequence>
<dbReference type="Pfam" id="PF00874">
    <property type="entry name" value="PRD"/>
    <property type="match status" value="2"/>
</dbReference>
<dbReference type="InterPro" id="IPR011608">
    <property type="entry name" value="PRD"/>
</dbReference>
<evidence type="ECO:0000256" key="2">
    <source>
        <dbReference type="ARBA" id="ARBA00022884"/>
    </source>
</evidence>
<gene>
    <name evidence="8" type="ORF">IV57_GL001813</name>
</gene>
<keyword evidence="1" id="KW-0677">Repeat</keyword>
<organism evidence="8 9">
    <name type="scientific">Companilactobacillus kimchiensis</name>
    <dbReference type="NCBI Taxonomy" id="993692"/>
    <lineage>
        <taxon>Bacteria</taxon>
        <taxon>Bacillati</taxon>
        <taxon>Bacillota</taxon>
        <taxon>Bacilli</taxon>
        <taxon>Lactobacillales</taxon>
        <taxon>Lactobacillaceae</taxon>
        <taxon>Companilactobacillus</taxon>
    </lineage>
</organism>
<dbReference type="Gene3D" id="2.30.24.10">
    <property type="entry name" value="CAT RNA-binding domain"/>
    <property type="match status" value="1"/>
</dbReference>
<accession>A0A0R2LKZ7</accession>
<dbReference type="SUPFAM" id="SSF50151">
    <property type="entry name" value="SacY-like RNA-binding domain"/>
    <property type="match status" value="1"/>
</dbReference>
<evidence type="ECO:0000313" key="9">
    <source>
        <dbReference type="Proteomes" id="UP000051006"/>
    </source>
</evidence>
<dbReference type="PATRIC" id="fig|993692.3.peg.1841"/>
<proteinExistence type="inferred from homology"/>
<dbReference type="InterPro" id="IPR036634">
    <property type="entry name" value="PRD_sf"/>
</dbReference>
<dbReference type="Gene3D" id="1.10.1790.10">
    <property type="entry name" value="PRD domain"/>
    <property type="match status" value="2"/>
</dbReference>
<comment type="similarity">
    <text evidence="6">Belongs to the transcriptional antiterminator BglG family.</text>
</comment>
<keyword evidence="5" id="KW-0804">Transcription</keyword>
<dbReference type="InterPro" id="IPR001550">
    <property type="entry name" value="Transcrpt_antitermin_CS"/>
</dbReference>
<dbReference type="PROSITE" id="PS00654">
    <property type="entry name" value="PRD_1"/>
    <property type="match status" value="1"/>
</dbReference>
<evidence type="ECO:0000256" key="1">
    <source>
        <dbReference type="ARBA" id="ARBA00022737"/>
    </source>
</evidence>
<evidence type="ECO:0000259" key="7">
    <source>
        <dbReference type="PROSITE" id="PS51372"/>
    </source>
</evidence>
<evidence type="ECO:0000313" key="8">
    <source>
        <dbReference type="EMBL" id="KRO00162.1"/>
    </source>
</evidence>
<dbReference type="InterPro" id="IPR036650">
    <property type="entry name" value="CAT_RNA-bd_dom_sf"/>
</dbReference>
<dbReference type="OrthoDB" id="9813552at2"/>
<dbReference type="Pfam" id="PF03123">
    <property type="entry name" value="CAT_RBD"/>
    <property type="match status" value="1"/>
</dbReference>
<evidence type="ECO:0000256" key="5">
    <source>
        <dbReference type="ARBA" id="ARBA00023163"/>
    </source>
</evidence>